<evidence type="ECO:0000313" key="10">
    <source>
        <dbReference type="EMBL" id="KAJ8480574.1"/>
    </source>
</evidence>
<dbReference type="Pfam" id="PF05051">
    <property type="entry name" value="COX17"/>
    <property type="match status" value="1"/>
</dbReference>
<dbReference type="PANTHER" id="PTHR34807:SF3">
    <property type="entry name" value="OS08G0270800 PROTEIN"/>
    <property type="match status" value="1"/>
</dbReference>
<name>A0AAV8QK14_ENSVE</name>
<accession>A0AAV8QK14</accession>
<keyword evidence="5" id="KW-0496">Mitochondrion</keyword>
<evidence type="ECO:0000256" key="5">
    <source>
        <dbReference type="ARBA" id="ARBA00023128"/>
    </source>
</evidence>
<evidence type="ECO:0000256" key="8">
    <source>
        <dbReference type="PIRSR" id="PIRSR607745-1"/>
    </source>
</evidence>
<evidence type="ECO:0000256" key="6">
    <source>
        <dbReference type="ARBA" id="ARBA00023157"/>
    </source>
</evidence>
<dbReference type="InterPro" id="IPR007745">
    <property type="entry name" value="Cyt_c_oxidase_Cu-chaperone"/>
</dbReference>
<dbReference type="GO" id="GO:0016531">
    <property type="term" value="F:copper chaperone activity"/>
    <property type="evidence" value="ECO:0007669"/>
    <property type="project" value="InterPro"/>
</dbReference>
<feature type="coiled-coil region" evidence="9">
    <location>
        <begin position="216"/>
        <end position="253"/>
    </location>
</feature>
<evidence type="ECO:0000256" key="9">
    <source>
        <dbReference type="SAM" id="Coils"/>
    </source>
</evidence>
<dbReference type="Gene3D" id="1.10.287.1130">
    <property type="entry name" value="CytochromE C oxidase copper chaperone"/>
    <property type="match status" value="1"/>
</dbReference>
<keyword evidence="3 8" id="KW-0479">Metal-binding</keyword>
<dbReference type="PANTHER" id="PTHR34807">
    <property type="entry name" value="OS08G0270800 PROTEIN"/>
    <property type="match status" value="1"/>
</dbReference>
<dbReference type="GO" id="GO:0005758">
    <property type="term" value="C:mitochondrial intermembrane space"/>
    <property type="evidence" value="ECO:0007669"/>
    <property type="project" value="UniProtKB-SubCell"/>
</dbReference>
<dbReference type="EMBL" id="JAQQAF010000006">
    <property type="protein sequence ID" value="KAJ8480574.1"/>
    <property type="molecule type" value="Genomic_DNA"/>
</dbReference>
<reference evidence="10 11" key="1">
    <citation type="submission" date="2022-12" db="EMBL/GenBank/DDBJ databases">
        <title>Chromosome-scale assembly of the Ensete ventricosum genome.</title>
        <authorList>
            <person name="Dussert Y."/>
            <person name="Stocks J."/>
            <person name="Wendawek A."/>
            <person name="Woldeyes F."/>
            <person name="Nichols R.A."/>
            <person name="Borrell J.S."/>
        </authorList>
    </citation>
    <scope>NUCLEOTIDE SEQUENCE [LARGE SCALE GENOMIC DNA]</scope>
    <source>
        <strain evidence="11">cv. Maze</strain>
        <tissue evidence="10">Seeds</tissue>
    </source>
</reference>
<protein>
    <recommendedName>
        <fullName evidence="12">Cytochrome c oxidase copper chaperone COX17</fullName>
    </recommendedName>
</protein>
<dbReference type="GO" id="GO:0005507">
    <property type="term" value="F:copper ion binding"/>
    <property type="evidence" value="ECO:0007669"/>
    <property type="project" value="InterPro"/>
</dbReference>
<feature type="binding site" evidence="8">
    <location>
        <position position="140"/>
    </location>
    <ligand>
        <name>Cu cation</name>
        <dbReference type="ChEBI" id="CHEBI:23378"/>
    </ligand>
</feature>
<evidence type="ECO:0000313" key="11">
    <source>
        <dbReference type="Proteomes" id="UP001222027"/>
    </source>
</evidence>
<evidence type="ECO:0000256" key="3">
    <source>
        <dbReference type="ARBA" id="ARBA00022723"/>
    </source>
</evidence>
<keyword evidence="7" id="KW-0143">Chaperone</keyword>
<dbReference type="InterPro" id="IPR009069">
    <property type="entry name" value="Cys_alpha_HP_mot_SF"/>
</dbReference>
<dbReference type="AlphaFoldDB" id="A0AAV8QK14"/>
<evidence type="ECO:0000256" key="4">
    <source>
        <dbReference type="ARBA" id="ARBA00023008"/>
    </source>
</evidence>
<organism evidence="10 11">
    <name type="scientific">Ensete ventricosum</name>
    <name type="common">Abyssinian banana</name>
    <name type="synonym">Musa ensete</name>
    <dbReference type="NCBI Taxonomy" id="4639"/>
    <lineage>
        <taxon>Eukaryota</taxon>
        <taxon>Viridiplantae</taxon>
        <taxon>Streptophyta</taxon>
        <taxon>Embryophyta</taxon>
        <taxon>Tracheophyta</taxon>
        <taxon>Spermatophyta</taxon>
        <taxon>Magnoliopsida</taxon>
        <taxon>Liliopsida</taxon>
        <taxon>Zingiberales</taxon>
        <taxon>Musaceae</taxon>
        <taxon>Ensete</taxon>
    </lineage>
</organism>
<evidence type="ECO:0000256" key="7">
    <source>
        <dbReference type="ARBA" id="ARBA00023186"/>
    </source>
</evidence>
<gene>
    <name evidence="10" type="ORF">OPV22_024301</name>
</gene>
<comment type="subcellular location">
    <subcellularLocation>
        <location evidence="1">Mitochondrion intermembrane space</location>
    </subcellularLocation>
</comment>
<dbReference type="FunFam" id="1.10.287.1130:FF:000003">
    <property type="entry name" value="Cytochrome c oxidase copper chaperone"/>
    <property type="match status" value="1"/>
</dbReference>
<evidence type="ECO:0000256" key="2">
    <source>
        <dbReference type="ARBA" id="ARBA00009241"/>
    </source>
</evidence>
<dbReference type="Proteomes" id="UP001222027">
    <property type="component" value="Unassembled WGS sequence"/>
</dbReference>
<comment type="caution">
    <text evidence="10">The sequence shown here is derived from an EMBL/GenBank/DDBJ whole genome shotgun (WGS) entry which is preliminary data.</text>
</comment>
<proteinExistence type="inferred from homology"/>
<keyword evidence="4 8" id="KW-0186">Copper</keyword>
<evidence type="ECO:0000256" key="1">
    <source>
        <dbReference type="ARBA" id="ARBA00004569"/>
    </source>
</evidence>
<dbReference type="PROSITE" id="PS51808">
    <property type="entry name" value="CHCH"/>
    <property type="match status" value="1"/>
</dbReference>
<evidence type="ECO:0008006" key="12">
    <source>
        <dbReference type="Google" id="ProtNLM"/>
    </source>
</evidence>
<feature type="binding site" evidence="8">
    <location>
        <position position="141"/>
    </location>
    <ligand>
        <name>Cu cation</name>
        <dbReference type="ChEBI" id="CHEBI:23378"/>
    </ligand>
</feature>
<comment type="similarity">
    <text evidence="2">Belongs to the COX17 family.</text>
</comment>
<keyword evidence="11" id="KW-1185">Reference proteome</keyword>
<keyword evidence="9" id="KW-0175">Coiled coil</keyword>
<sequence>MMVVRCGPFDLSADVQSINISKDLDRFVYLCSPKSTRRQRRGDAAAATAMLFAVSSRWSKRDGEVRHHRPQRFLLLREEARSRNGSRKRGRLSGIYKLGQMGNTEARMHLQAKSPDPPIGQGLATAGPTPGETAPKKKICCACPDTKKLRDECIVEHGEAACQKWIEAHLQCLRAEGFKVRMMKKMGKVRKVPSPSAACSPFRDDVRQRYKYQSLLQDHMELLKETEAKKKKLQEARQKKLQLLAEVRFLRIKQKSLSEYPSQEIPFRLKKQSRPTASPSVCISQSVTLPLSNGVSTKGKKYKVLEAANARSCKYKQLHFSTDKSESETEKFQLEKDFLTMVKFLYLIHFSWVRKVVKDAVS</sequence>
<keyword evidence="6" id="KW-1015">Disulfide bond</keyword>
<dbReference type="SUPFAM" id="SSF47072">
    <property type="entry name" value="Cysteine alpha-hairpin motif"/>
    <property type="match status" value="1"/>
</dbReference>